<sequence length="183" mass="20607">MGFFIESVKILLIMSVLLSSLANADNGAGKLLCLTKLYQSEAQLSDITQVVGNYVWALSVENEIANTAYFDDASLGRSESKAVSWTDNNGDHSALVYLYHNKESANEHSAFVNFEGYSYHFISGDFIVQLPTARGGNWIDTDHNSWWPAISQCTYGEYEWNYRPESTVVEPSGYFQYSISIYF</sequence>
<organism evidence="1 2">
    <name type="scientific">Lipomyces kononenkoae</name>
    <name type="common">Yeast</name>
    <dbReference type="NCBI Taxonomy" id="34357"/>
    <lineage>
        <taxon>Eukaryota</taxon>
        <taxon>Fungi</taxon>
        <taxon>Dikarya</taxon>
        <taxon>Ascomycota</taxon>
        <taxon>Saccharomycotina</taxon>
        <taxon>Lipomycetes</taxon>
        <taxon>Lipomycetales</taxon>
        <taxon>Lipomycetaceae</taxon>
        <taxon>Lipomyces</taxon>
    </lineage>
</organism>
<protein>
    <submittedName>
        <fullName evidence="1">Uncharacterized protein</fullName>
    </submittedName>
</protein>
<comment type="caution">
    <text evidence="1">The sequence shown here is derived from an EMBL/GenBank/DDBJ whole genome shotgun (WGS) entry which is preliminary data.</text>
</comment>
<reference evidence="2" key="1">
    <citation type="journal article" date="2024" name="Front. Bioeng. Biotechnol.">
        <title>Genome-scale model development and genomic sequencing of the oleaginous clade Lipomyces.</title>
        <authorList>
            <person name="Czajka J.J."/>
            <person name="Han Y."/>
            <person name="Kim J."/>
            <person name="Mondo S.J."/>
            <person name="Hofstad B.A."/>
            <person name="Robles A."/>
            <person name="Haridas S."/>
            <person name="Riley R."/>
            <person name="LaButti K."/>
            <person name="Pangilinan J."/>
            <person name="Andreopoulos W."/>
            <person name="Lipzen A."/>
            <person name="Yan J."/>
            <person name="Wang M."/>
            <person name="Ng V."/>
            <person name="Grigoriev I.V."/>
            <person name="Spatafora J.W."/>
            <person name="Magnuson J.K."/>
            <person name="Baker S.E."/>
            <person name="Pomraning K.R."/>
        </authorList>
    </citation>
    <scope>NUCLEOTIDE SEQUENCE [LARGE SCALE GENOMIC DNA]</scope>
    <source>
        <strain evidence="2">CBS 7786</strain>
    </source>
</reference>
<gene>
    <name evidence="1" type="ORF">V1525DRAFT_184776</name>
</gene>
<dbReference type="Proteomes" id="UP001433508">
    <property type="component" value="Unassembled WGS sequence"/>
</dbReference>
<keyword evidence="2" id="KW-1185">Reference proteome</keyword>
<proteinExistence type="predicted"/>
<accession>A0ACC3SZE2</accession>
<name>A0ACC3SZE2_LIPKO</name>
<evidence type="ECO:0000313" key="1">
    <source>
        <dbReference type="EMBL" id="KAK9237019.1"/>
    </source>
</evidence>
<evidence type="ECO:0000313" key="2">
    <source>
        <dbReference type="Proteomes" id="UP001433508"/>
    </source>
</evidence>
<dbReference type="EMBL" id="MU971375">
    <property type="protein sequence ID" value="KAK9237019.1"/>
    <property type="molecule type" value="Genomic_DNA"/>
</dbReference>